<name>A0A9Q8WHX0_9PEZI</name>
<reference evidence="1" key="1">
    <citation type="journal article" date="2021" name="Mol. Plant Microbe Interact.">
        <title>Complete Genome Sequence of the Plant-Pathogenic Fungus Colletotrichum lupini.</title>
        <authorList>
            <person name="Baroncelli R."/>
            <person name="Pensec F."/>
            <person name="Da Lio D."/>
            <person name="Boufleur T."/>
            <person name="Vicente I."/>
            <person name="Sarrocco S."/>
            <person name="Picot A."/>
            <person name="Baraldi E."/>
            <person name="Sukno S."/>
            <person name="Thon M."/>
            <person name="Le Floch G."/>
        </authorList>
    </citation>
    <scope>NUCLEOTIDE SEQUENCE</scope>
    <source>
        <strain evidence="1">IMI 504893</strain>
    </source>
</reference>
<dbReference type="GeneID" id="73343762"/>
<evidence type="ECO:0000313" key="2">
    <source>
        <dbReference type="Proteomes" id="UP000830671"/>
    </source>
</evidence>
<sequence>MTPSPLLSLRSSSATTTWCSIMMIRYETFEDAQPCFDQDSLVEFTLLVSRRYVTRQSAIAVFLDRPEETRHCGVSREAMLYAPALVCHLEFLPRITSPRRFDSATSSFRRQSDGTKVFFLIDGNKTLALPCKPPLTFPATPASEHGVPLALAFGDGAPFERLRMKTSGDLCESFGVGWNWCRSASAYPLFCSTCIPLRGSVSKFPTKRIVNCGFYDCNLSTLSQVLPSRYCSARLSLPTSARESRQIKALPSEAMATLARMREQHIKHFLRLFSCLVKYGDIEVLRHGFIGLKFAPTAVKRIDTLYRAIWVLWLDVRTFLDFPDPGDLTSFNLSRIYSRSYPESFFPLTAAMNATLNQTWTEAMSELRLRPTVTPSSTLLPHSLTAKGWLACLVLSLMDGLLDRVLRYQQKDPARRARDERRRRRLGVWEERHHSGLEKLHETLCDLDIPEVDLNTVDMHEWLDYAFQKSSLQGSYGTSCSMPTNFQPPANHWDVITSRGRYGTHQFVARGGNSEMIQCPPAGHSPKNFGDLKGQRLVSAREEDAPVLSGVAYNNKMEQRRTKSNLPSDTEILGTEDVLLRAQGYVRLPLVISRILL</sequence>
<gene>
    <name evidence="1" type="ORF">CLUP02_09774</name>
</gene>
<proteinExistence type="predicted"/>
<protein>
    <submittedName>
        <fullName evidence="1">Uncharacterized protein</fullName>
    </submittedName>
</protein>
<dbReference type="KEGG" id="clup:CLUP02_09774"/>
<dbReference type="RefSeq" id="XP_049145896.1">
    <property type="nucleotide sequence ID" value="XM_049288752.1"/>
</dbReference>
<keyword evidence="2" id="KW-1185">Reference proteome</keyword>
<dbReference type="Proteomes" id="UP000830671">
    <property type="component" value="Chromosome 5"/>
</dbReference>
<evidence type="ECO:0000313" key="1">
    <source>
        <dbReference type="EMBL" id="UQC84278.1"/>
    </source>
</evidence>
<organism evidence="1 2">
    <name type="scientific">Colletotrichum lupini</name>
    <dbReference type="NCBI Taxonomy" id="145971"/>
    <lineage>
        <taxon>Eukaryota</taxon>
        <taxon>Fungi</taxon>
        <taxon>Dikarya</taxon>
        <taxon>Ascomycota</taxon>
        <taxon>Pezizomycotina</taxon>
        <taxon>Sordariomycetes</taxon>
        <taxon>Hypocreomycetidae</taxon>
        <taxon>Glomerellales</taxon>
        <taxon>Glomerellaceae</taxon>
        <taxon>Colletotrichum</taxon>
        <taxon>Colletotrichum acutatum species complex</taxon>
    </lineage>
</organism>
<dbReference type="EMBL" id="CP019477">
    <property type="protein sequence ID" value="UQC84278.1"/>
    <property type="molecule type" value="Genomic_DNA"/>
</dbReference>
<accession>A0A9Q8WHX0</accession>
<dbReference type="AlphaFoldDB" id="A0A9Q8WHX0"/>